<dbReference type="KEGG" id="ima:PO878_13500"/>
<dbReference type="GO" id="GO:0008446">
    <property type="term" value="F:GDP-mannose 4,6-dehydratase activity"/>
    <property type="evidence" value="ECO:0007669"/>
    <property type="project" value="UniProtKB-EC"/>
</dbReference>
<dbReference type="EMBL" id="CP116942">
    <property type="protein sequence ID" value="WCO65513.1"/>
    <property type="molecule type" value="Genomic_DNA"/>
</dbReference>
<gene>
    <name evidence="3" type="ORF">PO878_13500</name>
</gene>
<evidence type="ECO:0000313" key="3">
    <source>
        <dbReference type="EMBL" id="WCO65513.1"/>
    </source>
</evidence>
<evidence type="ECO:0000256" key="1">
    <source>
        <dbReference type="ARBA" id="ARBA00007637"/>
    </source>
</evidence>
<keyword evidence="3" id="KW-0456">Lyase</keyword>
<dbReference type="RefSeq" id="WP_272735038.1">
    <property type="nucleotide sequence ID" value="NZ_CP116942.1"/>
</dbReference>
<sequence>MRALVTGAGGFVGGHLVAHLADAGDEVTTTDPSHGGADVTDADAVAAEVADAAPEVIYHLAGWANVGTSWDHPAQVFRVNAEGTLNVLAAARAAGVARVVAVSSADVYGKAPPEEMPLTEESPLRPTSPYAASKVAADYLGLQAWLGHGLEVMRVRAFNHLGPGQSDGFMASALASRIARAERDGGEVLPIGDLTARRDHTDVRDVVRAYRLLATDGAPGEAYNVCSGHDVAVQDVADALLAMARTDLRFEVDEALLRPVDLPVLKGSHAKLTAATGWEPAISLEETLADLLDDWRTRLADGA</sequence>
<dbReference type="InterPro" id="IPR036291">
    <property type="entry name" value="NAD(P)-bd_dom_sf"/>
</dbReference>
<dbReference type="EC" id="4.2.1.47" evidence="3"/>
<protein>
    <submittedName>
        <fullName evidence="3">GDP-mannose 4,6-dehydratase</fullName>
        <ecNumber evidence="3">4.2.1.47</ecNumber>
    </submittedName>
</protein>
<dbReference type="PANTHER" id="PTHR43000">
    <property type="entry name" value="DTDP-D-GLUCOSE 4,6-DEHYDRATASE-RELATED"/>
    <property type="match status" value="1"/>
</dbReference>
<organism evidence="3 4">
    <name type="scientific">Iamia majanohamensis</name>
    <dbReference type="NCBI Taxonomy" id="467976"/>
    <lineage>
        <taxon>Bacteria</taxon>
        <taxon>Bacillati</taxon>
        <taxon>Actinomycetota</taxon>
        <taxon>Acidimicrobiia</taxon>
        <taxon>Acidimicrobiales</taxon>
        <taxon>Iamiaceae</taxon>
        <taxon>Iamia</taxon>
    </lineage>
</organism>
<dbReference type="Pfam" id="PF01370">
    <property type="entry name" value="Epimerase"/>
    <property type="match status" value="1"/>
</dbReference>
<dbReference type="SUPFAM" id="SSF51735">
    <property type="entry name" value="NAD(P)-binding Rossmann-fold domains"/>
    <property type="match status" value="1"/>
</dbReference>
<dbReference type="InterPro" id="IPR001509">
    <property type="entry name" value="Epimerase_deHydtase"/>
</dbReference>
<keyword evidence="4" id="KW-1185">Reference proteome</keyword>
<dbReference type="Gene3D" id="3.40.50.720">
    <property type="entry name" value="NAD(P)-binding Rossmann-like Domain"/>
    <property type="match status" value="1"/>
</dbReference>
<proteinExistence type="inferred from homology"/>
<dbReference type="Proteomes" id="UP001216390">
    <property type="component" value="Chromosome"/>
</dbReference>
<evidence type="ECO:0000259" key="2">
    <source>
        <dbReference type="Pfam" id="PF01370"/>
    </source>
</evidence>
<dbReference type="Gene3D" id="3.90.25.10">
    <property type="entry name" value="UDP-galactose 4-epimerase, domain 1"/>
    <property type="match status" value="1"/>
</dbReference>
<name>A0AAF0BU07_9ACTN</name>
<dbReference type="AlphaFoldDB" id="A0AAF0BU07"/>
<evidence type="ECO:0000313" key="4">
    <source>
        <dbReference type="Proteomes" id="UP001216390"/>
    </source>
</evidence>
<accession>A0AAF0BU07</accession>
<feature type="domain" description="NAD-dependent epimerase/dehydratase" evidence="2">
    <location>
        <begin position="3"/>
        <end position="226"/>
    </location>
</feature>
<reference evidence="3" key="1">
    <citation type="submission" date="2023-01" db="EMBL/GenBank/DDBJ databases">
        <title>The diversity of Class Acidimicrobiia in South China Sea sediment environments and the proposal of Iamia marina sp. nov., a novel species of the genus Iamia.</title>
        <authorList>
            <person name="He Y."/>
            <person name="Tian X."/>
        </authorList>
    </citation>
    <scope>NUCLEOTIDE SEQUENCE</scope>
    <source>
        <strain evidence="3">DSM 19957</strain>
    </source>
</reference>
<comment type="similarity">
    <text evidence="1">Belongs to the NAD(P)-dependent epimerase/dehydratase family.</text>
</comment>